<dbReference type="Proteomes" id="UP000283872">
    <property type="component" value="Unassembled WGS sequence"/>
</dbReference>
<dbReference type="InterPro" id="IPR021255">
    <property type="entry name" value="DUF2807"/>
</dbReference>
<comment type="caution">
    <text evidence="3">The sequence shown here is derived from an EMBL/GenBank/DDBJ whole genome shotgun (WGS) entry which is preliminary data.</text>
</comment>
<dbReference type="Gene3D" id="2.160.20.120">
    <property type="match status" value="1"/>
</dbReference>
<evidence type="ECO:0000313" key="3">
    <source>
        <dbReference type="EMBL" id="RGS17096.1"/>
    </source>
</evidence>
<evidence type="ECO:0000259" key="2">
    <source>
        <dbReference type="Pfam" id="PF10988"/>
    </source>
</evidence>
<dbReference type="AlphaFoldDB" id="A0A3R5ZKA3"/>
<dbReference type="EMBL" id="QRVA01000009">
    <property type="protein sequence ID" value="RGS17096.1"/>
    <property type="molecule type" value="Genomic_DNA"/>
</dbReference>
<feature type="chain" id="PRO_5018762832" description="Putative auto-transporter adhesin head GIN domain-containing protein" evidence="1">
    <location>
        <begin position="32"/>
        <end position="290"/>
    </location>
</feature>
<organism evidence="3 4">
    <name type="scientific">Segatella copri</name>
    <dbReference type="NCBI Taxonomy" id="165179"/>
    <lineage>
        <taxon>Bacteria</taxon>
        <taxon>Pseudomonadati</taxon>
        <taxon>Bacteroidota</taxon>
        <taxon>Bacteroidia</taxon>
        <taxon>Bacteroidales</taxon>
        <taxon>Prevotellaceae</taxon>
        <taxon>Segatella</taxon>
    </lineage>
</organism>
<evidence type="ECO:0000256" key="1">
    <source>
        <dbReference type="SAM" id="SignalP"/>
    </source>
</evidence>
<feature type="signal peptide" evidence="1">
    <location>
        <begin position="1"/>
        <end position="31"/>
    </location>
</feature>
<dbReference type="PROSITE" id="PS51257">
    <property type="entry name" value="PROKAR_LIPOPROTEIN"/>
    <property type="match status" value="1"/>
</dbReference>
<name>A0A3R5ZKA3_9BACT</name>
<keyword evidence="1" id="KW-0732">Signal</keyword>
<accession>A0A3R5ZKA3</accession>
<proteinExistence type="predicted"/>
<feature type="domain" description="Putative auto-transporter adhesin head GIN" evidence="2">
    <location>
        <begin position="87"/>
        <end position="225"/>
    </location>
</feature>
<gene>
    <name evidence="3" type="ORF">DWY11_05580</name>
</gene>
<protein>
    <recommendedName>
        <fullName evidence="2">Putative auto-transporter adhesin head GIN domain-containing protein</fullName>
    </recommendedName>
</protein>
<sequence length="290" mass="30627">MSMKKFGIWAVAAALFFAPMGLSSCSMGSSASDMKGSLNFTQDDLTEKPFKAIDVDVIASVYYTQNNGDECSVRLDYSAIKDAEFVQKLKEKLKVVYRDGEVKIGLNGKVKVPAACNSEKNRLKIYITSPDLVKIAQEGVGSFYAKTINSDRLKIDNEGVGSVKIGKILANKLEVTNEGVGSVNIDDVAGDDMNIDNEGVGSVKISKIEMGSVKLDNEGVGSVNLGMFKGGSLIIKNDGVGSVKAKVDCQSVNATSEGVGGVNLSGVTRQYNKNKGGIGGISDGGLTVRK</sequence>
<dbReference type="Pfam" id="PF10988">
    <property type="entry name" value="DUF2807"/>
    <property type="match status" value="1"/>
</dbReference>
<evidence type="ECO:0000313" key="4">
    <source>
        <dbReference type="Proteomes" id="UP000283872"/>
    </source>
</evidence>
<reference evidence="3 4" key="1">
    <citation type="submission" date="2018-08" db="EMBL/GenBank/DDBJ databases">
        <title>A genome reference for cultivated species of the human gut microbiota.</title>
        <authorList>
            <person name="Zou Y."/>
            <person name="Xue W."/>
            <person name="Luo G."/>
        </authorList>
    </citation>
    <scope>NUCLEOTIDE SEQUENCE [LARGE SCALE GENOMIC DNA]</scope>
    <source>
        <strain evidence="3 4">AF24-12</strain>
    </source>
</reference>